<dbReference type="EMBL" id="FORO01000010">
    <property type="protein sequence ID" value="SFI97747.1"/>
    <property type="molecule type" value="Genomic_DNA"/>
</dbReference>
<reference evidence="1 2" key="1">
    <citation type="submission" date="2016-10" db="EMBL/GenBank/DDBJ databases">
        <authorList>
            <person name="de Groot N.N."/>
        </authorList>
    </citation>
    <scope>NUCLEOTIDE SEQUENCE [LARGE SCALE GENOMIC DNA]</scope>
    <source>
        <strain evidence="1 2">SP2</strain>
    </source>
</reference>
<protein>
    <recommendedName>
        <fullName evidence="3">DUF1102 domain-containing protein</fullName>
    </recommendedName>
</protein>
<evidence type="ECO:0008006" key="3">
    <source>
        <dbReference type="Google" id="ProtNLM"/>
    </source>
</evidence>
<dbReference type="OMA" id="EANDMYF"/>
<dbReference type="Proteomes" id="UP000182829">
    <property type="component" value="Unassembled WGS sequence"/>
</dbReference>
<sequence length="168" mass="17639">MRRTRRTVLAGLGTVAIGGGTVLATGAFDTVEADRSVDIETASDDTALLGLEILSETLSGADEAVIEFDLDTLNVSATTEFEDALAITNNGEREVTVSIRDGSDELLDADGAPMAFDHDDLASGETSIELGIEQTAKLDVSFDVTTSDPDEDIGIPETITIVAETDEE</sequence>
<dbReference type="GeneID" id="14209424"/>
<organism evidence="1 2">
    <name type="scientific">Natronobacterium gregoryi</name>
    <dbReference type="NCBI Taxonomy" id="44930"/>
    <lineage>
        <taxon>Archaea</taxon>
        <taxon>Methanobacteriati</taxon>
        <taxon>Methanobacteriota</taxon>
        <taxon>Stenosarchaea group</taxon>
        <taxon>Halobacteria</taxon>
        <taxon>Halobacteriales</taxon>
        <taxon>Natrialbaceae</taxon>
        <taxon>Natronobacterium</taxon>
    </lineage>
</organism>
<gene>
    <name evidence="1" type="ORF">SAMN05443661_110191</name>
</gene>
<evidence type="ECO:0000313" key="2">
    <source>
        <dbReference type="Proteomes" id="UP000182829"/>
    </source>
</evidence>
<name>A0A1I3ML58_9EURY</name>
<dbReference type="RefSeq" id="WP_015233826.1">
    <property type="nucleotide sequence ID" value="NZ_FORO01000010.1"/>
</dbReference>
<dbReference type="AlphaFoldDB" id="A0A1I3ML58"/>
<proteinExistence type="predicted"/>
<accession>A0A1I3ML58</accession>
<evidence type="ECO:0000313" key="1">
    <source>
        <dbReference type="EMBL" id="SFI97747.1"/>
    </source>
</evidence>
<dbReference type="OrthoDB" id="170204at2157"/>